<dbReference type="Proteomes" id="UP000054997">
    <property type="component" value="Unassembled WGS sequence"/>
</dbReference>
<evidence type="ECO:0000256" key="2">
    <source>
        <dbReference type="SAM" id="MobiDB-lite"/>
    </source>
</evidence>
<organism evidence="3 4">
    <name type="scientific">Legionella londiniensis</name>
    <dbReference type="NCBI Taxonomy" id="45068"/>
    <lineage>
        <taxon>Bacteria</taxon>
        <taxon>Pseudomonadati</taxon>
        <taxon>Pseudomonadota</taxon>
        <taxon>Gammaproteobacteria</taxon>
        <taxon>Legionellales</taxon>
        <taxon>Legionellaceae</taxon>
        <taxon>Legionella</taxon>
    </lineage>
</organism>
<dbReference type="OrthoDB" id="5648979at2"/>
<feature type="compositionally biased region" description="Basic and acidic residues" evidence="2">
    <location>
        <begin position="353"/>
        <end position="369"/>
    </location>
</feature>
<evidence type="ECO:0000256" key="1">
    <source>
        <dbReference type="SAM" id="Coils"/>
    </source>
</evidence>
<gene>
    <name evidence="3" type="primary">lepB_1</name>
    <name evidence="3" type="ORF">Llon_1019</name>
</gene>
<dbReference type="PATRIC" id="fig|45068.5.peg.1103"/>
<dbReference type="RefSeq" id="WP_058529006.1">
    <property type="nucleotide sequence ID" value="NZ_CAAAHZ010000006.1"/>
</dbReference>
<evidence type="ECO:0000313" key="3">
    <source>
        <dbReference type="EMBL" id="KTD21854.1"/>
    </source>
</evidence>
<protein>
    <submittedName>
        <fullName evidence="3">Effector protein B, substrate of the Dot/Icm secretion system</fullName>
    </submittedName>
</protein>
<feature type="region of interest" description="Disordered" evidence="2">
    <location>
        <begin position="343"/>
        <end position="390"/>
    </location>
</feature>
<reference evidence="3 4" key="1">
    <citation type="submission" date="2015-11" db="EMBL/GenBank/DDBJ databases">
        <title>Genomic analysis of 38 Legionella species identifies large and diverse effector repertoires.</title>
        <authorList>
            <person name="Burstein D."/>
            <person name="Amaro F."/>
            <person name="Zusman T."/>
            <person name="Lifshitz Z."/>
            <person name="Cohen O."/>
            <person name="Gilbert J.A."/>
            <person name="Pupko T."/>
            <person name="Shuman H.A."/>
            <person name="Segal G."/>
        </authorList>
    </citation>
    <scope>NUCLEOTIDE SEQUENCE [LARGE SCALE GENOMIC DNA]</scope>
    <source>
        <strain evidence="3 4">ATCC 49505</strain>
    </source>
</reference>
<keyword evidence="4" id="KW-1185">Reference proteome</keyword>
<dbReference type="AlphaFoldDB" id="A0A0W0VP32"/>
<dbReference type="STRING" id="45068.Llon_1019"/>
<sequence length="541" mass="62176">MPYPKLSAVLNNCPLHALTPELKAEIIKFRDRALYVNQHNADYDRLKRTFADFYGFEPDTFTWKQFADLLERYNAFDTQIILGPVLRLFMKEKMPGEESLYFMAVERNVAKDEYIRLCTETNRDTGRYESLGPQEVFNFVAKHLGISIHYFAEAGNNEPLNANDSVTVQPVEMYHQGGVIGAQSGGHWERTRNGESSVDFQKDETTQLTAFLPFLGEDPNTNPIGFELLKKHIQLSAKAIAKNQELVGEFSQLYYSAALIERYLFNIAYVPKALAIELLGDNLPQDVQRFIAHYHFNEVNQNLIYERWIKAHPSQKPHLEGYEKDVIQSLVEPIIKPFNPEQAESGLENQEVQEIRSDQQDITQEHLSEEDGDSLKSNQEQTKDEPQQSKAELQFAEKLELLRYKIDDLEKRKAQAEKNGKLKQRKQLNDACIAASELYNNLVREGKIYFQQEATIGSYKVFKNNCNHHIRTAREVLDNHRGWSEFLTNLALAILTAGIGLLIKGGINLANNKQFFFVHKTDSAKKLDEIEEEINQAKPDR</sequence>
<accession>A0A0W0VP32</accession>
<name>A0A0W0VP32_9GAMM</name>
<feature type="coiled-coil region" evidence="1">
    <location>
        <begin position="399"/>
        <end position="431"/>
    </location>
</feature>
<comment type="caution">
    <text evidence="3">The sequence shown here is derived from an EMBL/GenBank/DDBJ whole genome shotgun (WGS) entry which is preliminary data.</text>
</comment>
<proteinExistence type="predicted"/>
<evidence type="ECO:0000313" key="4">
    <source>
        <dbReference type="Proteomes" id="UP000054997"/>
    </source>
</evidence>
<dbReference type="EMBL" id="LNYK01000014">
    <property type="protein sequence ID" value="KTD21854.1"/>
    <property type="molecule type" value="Genomic_DNA"/>
</dbReference>
<keyword evidence="1" id="KW-0175">Coiled coil</keyword>